<dbReference type="InterPro" id="IPR004785">
    <property type="entry name" value="RpiB"/>
</dbReference>
<evidence type="ECO:0000313" key="4">
    <source>
        <dbReference type="Proteomes" id="UP000788153"/>
    </source>
</evidence>
<dbReference type="InterPro" id="IPR036569">
    <property type="entry name" value="RpiB_LacA_LacB_sf"/>
</dbReference>
<dbReference type="GO" id="GO:0004751">
    <property type="term" value="F:ribose-5-phosphate isomerase activity"/>
    <property type="evidence" value="ECO:0007669"/>
    <property type="project" value="UniProtKB-EC"/>
</dbReference>
<dbReference type="PIRSF" id="PIRSF005384">
    <property type="entry name" value="RpiB_LacA_B"/>
    <property type="match status" value="1"/>
</dbReference>
<sequence>MRRIAIASDHAAFDLKAELAGWLVELGHDVIDLGTDGVASVDYPDFGYKLANAVARGDAEMGIAICGSGIGISIAANRHPGCRAALVGEPLSARLAREHNDANVIALGARLIGPEMAKACVEAFLETPFAGERHLRRVEKLSRPKVE</sequence>
<dbReference type="NCBIfam" id="TIGR01120">
    <property type="entry name" value="rpiB"/>
    <property type="match status" value="1"/>
</dbReference>
<dbReference type="Pfam" id="PF02502">
    <property type="entry name" value="LacAB_rpiB"/>
    <property type="match status" value="1"/>
</dbReference>
<gene>
    <name evidence="3" type="ORF">FHT01_001125</name>
</gene>
<evidence type="ECO:0000313" key="3">
    <source>
        <dbReference type="EMBL" id="NIJ23583.1"/>
    </source>
</evidence>
<comment type="caution">
    <text evidence="3">The sequence shown here is derived from an EMBL/GenBank/DDBJ whole genome shotgun (WGS) entry which is preliminary data.</text>
</comment>
<dbReference type="RefSeq" id="WP_140231225.1">
    <property type="nucleotide sequence ID" value="NZ_BAAAEV010000001.1"/>
</dbReference>
<organism evidence="3 4">
    <name type="scientific">Sphingomonas japonica</name>
    <dbReference type="NCBI Taxonomy" id="511662"/>
    <lineage>
        <taxon>Bacteria</taxon>
        <taxon>Pseudomonadati</taxon>
        <taxon>Pseudomonadota</taxon>
        <taxon>Alphaproteobacteria</taxon>
        <taxon>Sphingomonadales</taxon>
        <taxon>Sphingomonadaceae</taxon>
        <taxon>Sphingomonas</taxon>
    </lineage>
</organism>
<proteinExistence type="inferred from homology"/>
<keyword evidence="4" id="KW-1185">Reference proteome</keyword>
<dbReference type="NCBIfam" id="NF004051">
    <property type="entry name" value="PRK05571.1"/>
    <property type="match status" value="1"/>
</dbReference>
<keyword evidence="2 3" id="KW-0413">Isomerase</keyword>
<evidence type="ECO:0000256" key="1">
    <source>
        <dbReference type="ARBA" id="ARBA00008754"/>
    </source>
</evidence>
<dbReference type="Proteomes" id="UP000788153">
    <property type="component" value="Unassembled WGS sequence"/>
</dbReference>
<accession>A0ABX0U4A3</accession>
<dbReference type="PANTHER" id="PTHR30345">
    <property type="entry name" value="RIBOSE-5-PHOSPHATE ISOMERASE B"/>
    <property type="match status" value="1"/>
</dbReference>
<dbReference type="SUPFAM" id="SSF89623">
    <property type="entry name" value="Ribose/Galactose isomerase RpiB/AlsB"/>
    <property type="match status" value="1"/>
</dbReference>
<dbReference type="PANTHER" id="PTHR30345:SF0">
    <property type="entry name" value="DNA DAMAGE-REPAIR_TOLERATION PROTEIN DRT102"/>
    <property type="match status" value="1"/>
</dbReference>
<dbReference type="Gene3D" id="3.40.1400.10">
    <property type="entry name" value="Sugar-phosphate isomerase, RpiB/LacA/LacB"/>
    <property type="match status" value="1"/>
</dbReference>
<protein>
    <submittedName>
        <fullName evidence="3">Ribose 5-phosphate isomerase B</fullName>
        <ecNumber evidence="3">5.3.1.6</ecNumber>
    </submittedName>
</protein>
<comment type="similarity">
    <text evidence="1">Belongs to the LacAB/RpiB family.</text>
</comment>
<dbReference type="InterPro" id="IPR003500">
    <property type="entry name" value="RpiB_LacA_LacB"/>
</dbReference>
<name>A0ABX0U4A3_9SPHN</name>
<dbReference type="EMBL" id="JAASQP010000001">
    <property type="protein sequence ID" value="NIJ23583.1"/>
    <property type="molecule type" value="Genomic_DNA"/>
</dbReference>
<dbReference type="EC" id="5.3.1.6" evidence="3"/>
<evidence type="ECO:0000256" key="2">
    <source>
        <dbReference type="ARBA" id="ARBA00023235"/>
    </source>
</evidence>
<dbReference type="NCBIfam" id="TIGR00689">
    <property type="entry name" value="rpiB_lacA_lacB"/>
    <property type="match status" value="1"/>
</dbReference>
<reference evidence="3 4" key="1">
    <citation type="submission" date="2020-03" db="EMBL/GenBank/DDBJ databases">
        <title>Genomic Encyclopedia of Type Strains, Phase IV (KMG-IV): sequencing the most valuable type-strain genomes for metagenomic binning, comparative biology and taxonomic classification.</title>
        <authorList>
            <person name="Goeker M."/>
        </authorList>
    </citation>
    <scope>NUCLEOTIDE SEQUENCE [LARGE SCALE GENOMIC DNA]</scope>
    <source>
        <strain evidence="3 4">DSM 22753</strain>
    </source>
</reference>